<feature type="region of interest" description="Disordered" evidence="1">
    <location>
        <begin position="1"/>
        <end position="65"/>
    </location>
</feature>
<gene>
    <name evidence="2" type="ORF">AVDCRST_MAG88-3372</name>
</gene>
<feature type="non-terminal residue" evidence="2">
    <location>
        <position position="65"/>
    </location>
</feature>
<dbReference type="EMBL" id="CADCWM010000809">
    <property type="protein sequence ID" value="CAA9581357.1"/>
    <property type="molecule type" value="Genomic_DNA"/>
</dbReference>
<dbReference type="AlphaFoldDB" id="A0A6J4VJL0"/>
<proteinExistence type="predicted"/>
<evidence type="ECO:0000256" key="1">
    <source>
        <dbReference type="SAM" id="MobiDB-lite"/>
    </source>
</evidence>
<reference evidence="2" key="1">
    <citation type="submission" date="2020-02" db="EMBL/GenBank/DDBJ databases">
        <authorList>
            <person name="Meier V. D."/>
        </authorList>
    </citation>
    <scope>NUCLEOTIDE SEQUENCE</scope>
    <source>
        <strain evidence="2">AVDCRST_MAG88</strain>
    </source>
</reference>
<name>A0A6J4VJL0_9BACT</name>
<feature type="compositionally biased region" description="Basic residues" evidence="1">
    <location>
        <begin position="1"/>
        <end position="12"/>
    </location>
</feature>
<accession>A0A6J4VJL0</accession>
<evidence type="ECO:0000313" key="2">
    <source>
        <dbReference type="EMBL" id="CAA9581357.1"/>
    </source>
</evidence>
<sequence length="65" mass="7362">RRTCRAHRHRRRDSGARPAHPGSDRRGPLQPVPLRALVPARRRAVRRGGLVPHARESRGRRPPGV</sequence>
<protein>
    <submittedName>
        <fullName evidence="2">Uncharacterized protein</fullName>
    </submittedName>
</protein>
<organism evidence="2">
    <name type="scientific">uncultured Thermomicrobiales bacterium</name>
    <dbReference type="NCBI Taxonomy" id="1645740"/>
    <lineage>
        <taxon>Bacteria</taxon>
        <taxon>Pseudomonadati</taxon>
        <taxon>Thermomicrobiota</taxon>
        <taxon>Thermomicrobia</taxon>
        <taxon>Thermomicrobiales</taxon>
        <taxon>environmental samples</taxon>
    </lineage>
</organism>
<feature type="non-terminal residue" evidence="2">
    <location>
        <position position="1"/>
    </location>
</feature>